<sequence length="486" mass="53040">MDPPAEALVLDPATCMAFLEPLTHRSPSSDDLPLSAAPRQLLILEGHGRHIPTSFVDLSTRVTARSDFRRLFPHIVALKAQCESSHCLRATIHWIIGLGHSLTSLSLRLPSSATADVQTAALRAMRGRVPYLQRLEIDADLRGLTEGQALDLALQVVTFCDDLRCLTSLSLPVEILETAWQVHAQAVSGLPLLQELELNTQTRTALSRRPPTRSGGFNSLHTLRIRGPMFQCADIVGATSRSIKRLDIQCDFLEETHAITGTLRSITNYCSASVPCGASRGRSPRGTHGIAPANMNALFSPHGIPSPVRSSDLTDVQLTFTQGSLESAHLRTFAPLLSAHALRRLSIRYPYALSYSLDDVGDMLGSWHHIQSLSLNPRPSSGIGSLSTIPSIGILSAVARCGPSLRDFHCLVEGFGTCRPLPEHTWAPSLLTLDMGHSLGSCRRYEMQEAANYIRDLFRVVDFETEDCSDWVVGVAAVFRETSCIA</sequence>
<evidence type="ECO:0000313" key="2">
    <source>
        <dbReference type="Proteomes" id="UP000703269"/>
    </source>
</evidence>
<accession>A0A9P3FXZ3</accession>
<dbReference type="AlphaFoldDB" id="A0A9P3FXZ3"/>
<protein>
    <recommendedName>
        <fullName evidence="3">F-box domain-containing protein</fullName>
    </recommendedName>
</protein>
<proteinExistence type="predicted"/>
<evidence type="ECO:0000313" key="1">
    <source>
        <dbReference type="EMBL" id="GJE84374.1"/>
    </source>
</evidence>
<reference evidence="1 2" key="1">
    <citation type="submission" date="2021-08" db="EMBL/GenBank/DDBJ databases">
        <title>Draft Genome Sequence of Phanerochaete sordida strain YK-624.</title>
        <authorList>
            <person name="Mori T."/>
            <person name="Dohra H."/>
            <person name="Suzuki T."/>
            <person name="Kawagishi H."/>
            <person name="Hirai H."/>
        </authorList>
    </citation>
    <scope>NUCLEOTIDE SEQUENCE [LARGE SCALE GENOMIC DNA]</scope>
    <source>
        <strain evidence="1 2">YK-624</strain>
    </source>
</reference>
<dbReference type="OrthoDB" id="2800009at2759"/>
<organism evidence="1 2">
    <name type="scientific">Phanerochaete sordida</name>
    <dbReference type="NCBI Taxonomy" id="48140"/>
    <lineage>
        <taxon>Eukaryota</taxon>
        <taxon>Fungi</taxon>
        <taxon>Dikarya</taxon>
        <taxon>Basidiomycota</taxon>
        <taxon>Agaricomycotina</taxon>
        <taxon>Agaricomycetes</taxon>
        <taxon>Polyporales</taxon>
        <taxon>Phanerochaetaceae</taxon>
        <taxon>Phanerochaete</taxon>
    </lineage>
</organism>
<evidence type="ECO:0008006" key="3">
    <source>
        <dbReference type="Google" id="ProtNLM"/>
    </source>
</evidence>
<keyword evidence="2" id="KW-1185">Reference proteome</keyword>
<dbReference type="EMBL" id="BPQB01000001">
    <property type="protein sequence ID" value="GJE84374.1"/>
    <property type="molecule type" value="Genomic_DNA"/>
</dbReference>
<gene>
    <name evidence="1" type="ORF">PsYK624_004500</name>
</gene>
<name>A0A9P3FXZ3_9APHY</name>
<dbReference type="Proteomes" id="UP000703269">
    <property type="component" value="Unassembled WGS sequence"/>
</dbReference>
<comment type="caution">
    <text evidence="1">The sequence shown here is derived from an EMBL/GenBank/DDBJ whole genome shotgun (WGS) entry which is preliminary data.</text>
</comment>